<sequence>MMHRNPHVKRPHTDTNPIISNRTSIAAVVWNDTDHPCSGDVQVLDTRHGDRQGYCADTLYGNGGYVVRFCKSPTAFCFPHGTSA</sequence>
<reference evidence="1 2" key="1">
    <citation type="journal article" date="2019" name="Mol. Biol. Evol.">
        <title>Blast fungal genomes show frequent chromosomal changes, gene gains and losses, and effector gene turnover.</title>
        <authorList>
            <person name="Gomez Luciano L.B."/>
            <person name="Jason Tsai I."/>
            <person name="Chuma I."/>
            <person name="Tosa Y."/>
            <person name="Chen Y.H."/>
            <person name="Li J.Y."/>
            <person name="Li M.Y."/>
            <person name="Jade Lu M.Y."/>
            <person name="Nakayashiki H."/>
            <person name="Li W.H."/>
        </authorList>
    </citation>
    <scope>NUCLEOTIDE SEQUENCE [LARGE SCALE GENOMIC DNA]</scope>
    <source>
        <strain evidence="1">MZ5-1-6</strain>
    </source>
</reference>
<dbReference type="AlphaFoldDB" id="A0A4V1C545"/>
<dbReference type="EMBL" id="CP034204">
    <property type="protein sequence ID" value="QBZ55105.1"/>
    <property type="molecule type" value="Genomic_DNA"/>
</dbReference>
<protein>
    <submittedName>
        <fullName evidence="1">Uncharacterized protein</fullName>
    </submittedName>
</protein>
<proteinExistence type="predicted"/>
<evidence type="ECO:0000313" key="2">
    <source>
        <dbReference type="Proteomes" id="UP000294847"/>
    </source>
</evidence>
<gene>
    <name evidence="1" type="ORF">PoMZ_10821</name>
</gene>
<name>A0A4V1C545_PYROR</name>
<evidence type="ECO:0000313" key="1">
    <source>
        <dbReference type="EMBL" id="QBZ55105.1"/>
    </source>
</evidence>
<organism evidence="1 2">
    <name type="scientific">Pyricularia oryzae</name>
    <name type="common">Rice blast fungus</name>
    <name type="synonym">Magnaporthe oryzae</name>
    <dbReference type="NCBI Taxonomy" id="318829"/>
    <lineage>
        <taxon>Eukaryota</taxon>
        <taxon>Fungi</taxon>
        <taxon>Dikarya</taxon>
        <taxon>Ascomycota</taxon>
        <taxon>Pezizomycotina</taxon>
        <taxon>Sordariomycetes</taxon>
        <taxon>Sordariomycetidae</taxon>
        <taxon>Magnaporthales</taxon>
        <taxon>Pyriculariaceae</taxon>
        <taxon>Pyricularia</taxon>
    </lineage>
</organism>
<accession>A0A4V1C545</accession>
<dbReference type="Proteomes" id="UP000294847">
    <property type="component" value="Chromosome 1"/>
</dbReference>